<evidence type="ECO:0000313" key="2">
    <source>
        <dbReference type="Proteomes" id="UP000289886"/>
    </source>
</evidence>
<protein>
    <recommendedName>
        <fullName evidence="3">KIAA0825</fullName>
    </recommendedName>
</protein>
<sequence length="754" mass="85441">MEWQGEYLQDHSFLDCLLSGVPGNLELQQVLDDTEEKLKLNALCIEQRLKELQVELNDTWTGEKLPCTTDNPQWFSPSNFSSLKPSCTGHQDLLDFLKALQHFLKTEQGQEETLLLLLLDISSQCGVSFPSPPSGSSFQLTSRTSLHAVGDDFSIDVQSVWDDVRLHLRRFLVDKLQCSQEVGHQLHHRVAFKTQCLQQLLFLYPESEVLSKYQSIQSKAVQDLLQNSVLSSPGETNFDKLVQAQQRGIPSICSMIKEDLQMLNGIMEPSMTLKFLNETYLSNITDELSTLIEKICDLQFKENVMHATKMGKSKQKGAVHAMGMLKKTCEDTDMTPAETSKQTAEQLLQVTEPAVLEFDWRCAFKDLAPAVAHCVKVVLEDICVKRLQQEENFHSSDSSRVMDLCSLQQDDQICLPSRTEEPPQRIAKANYETDEKGLSMEAVFMVLTSLNILPKSLCFVLESYLDEQQLWDHLYNLPDSSKPETEVLKCLRLAVTKPIMSAVNQIMSMVYAWQAAEHHGTCQHRQMAPESLLNKIPKDWNYVPRELKRKESGKSFTKLVAQAVSFIFTNLPTMIASLPVAVKYLFYIGEKKLSRNTVPLKQTGLLIWTFTSYLCRTLDDGNAIELLTGVALDRWSKETLGLLSECLQNIVGQQKGIPKPVVQKIIQNMEVQRPQWIKGQLQKARKLAFEPAESTVVQEKGIASELTEQKIGMMVLDICHKPGGSEYLRQIYHIIQLNEVGKQSFYQAIRCVLA</sequence>
<dbReference type="Proteomes" id="UP000289886">
    <property type="component" value="Unassembled WGS sequence"/>
</dbReference>
<evidence type="ECO:0000313" key="1">
    <source>
        <dbReference type="EMBL" id="RXM96990.1"/>
    </source>
</evidence>
<comment type="caution">
    <text evidence="1">The sequence shown here is derived from an EMBL/GenBank/DDBJ whole genome shotgun (WGS) entry which is preliminary data.</text>
</comment>
<reference evidence="1 2" key="1">
    <citation type="submission" date="2019-01" db="EMBL/GenBank/DDBJ databases">
        <title>Draft Genome and Complete Hox-Cluster Characterization of the Sterlet Sturgeon (Acipenser ruthenus).</title>
        <authorList>
            <person name="Wei Q."/>
        </authorList>
    </citation>
    <scope>NUCLEOTIDE SEQUENCE [LARGE SCALE GENOMIC DNA]</scope>
    <source>
        <strain evidence="1">WHYD16114868_AA</strain>
        <tissue evidence="1">Blood</tissue>
    </source>
</reference>
<accession>A0A662YJU4</accession>
<organism evidence="1 2">
    <name type="scientific">Acipenser ruthenus</name>
    <name type="common">Sterlet sturgeon</name>
    <dbReference type="NCBI Taxonomy" id="7906"/>
    <lineage>
        <taxon>Eukaryota</taxon>
        <taxon>Metazoa</taxon>
        <taxon>Chordata</taxon>
        <taxon>Craniata</taxon>
        <taxon>Vertebrata</taxon>
        <taxon>Euteleostomi</taxon>
        <taxon>Actinopterygii</taxon>
        <taxon>Chondrostei</taxon>
        <taxon>Acipenseriformes</taxon>
        <taxon>Acipenseridae</taxon>
        <taxon>Acipenser</taxon>
    </lineage>
</organism>
<gene>
    <name evidence="1" type="ORF">EOD39_14985</name>
</gene>
<proteinExistence type="predicted"/>
<dbReference type="InterPro" id="IPR027993">
    <property type="entry name" value="DUF4495"/>
</dbReference>
<dbReference type="AlphaFoldDB" id="A0A662YJU4"/>
<dbReference type="PANTHER" id="PTHR33960">
    <property type="entry name" value="SIMILAR TO KIAA0825 PROTEIN"/>
    <property type="match status" value="1"/>
</dbReference>
<name>A0A662YJU4_ACIRT</name>
<evidence type="ECO:0008006" key="3">
    <source>
        <dbReference type="Google" id="ProtNLM"/>
    </source>
</evidence>
<keyword evidence="2" id="KW-1185">Reference proteome</keyword>
<dbReference type="EMBL" id="SCEB01001312">
    <property type="protein sequence ID" value="RXM96990.1"/>
    <property type="molecule type" value="Genomic_DNA"/>
</dbReference>
<dbReference type="PANTHER" id="PTHR33960:SF1">
    <property type="entry name" value="SIMILAR TO KIAA0825 PROTEIN"/>
    <property type="match status" value="1"/>
</dbReference>